<sequence>MLSALSLALATAALLGTSPAATPLPLAAAVVQKPVPAPLWQPLTATQARRLGLPRLRPQQYQTVRLNLAQLRQVLATVPAGPAGPVLQLPLPDGTLAQYQLRTTQVMAPELAARYPELQTYAGQEVGRPANSVRLEFTPTGLRAMLIRNGRTLFIEPYRLHDTQHYICFDKVSLPAGSKAGFETSAK</sequence>
<reference evidence="2" key="1">
    <citation type="submission" date="2021-10" db="EMBL/GenBank/DDBJ databases">
        <authorList>
            <person name="Dean J.D."/>
            <person name="Kim M.K."/>
            <person name="Newey C.N."/>
            <person name="Stoker T.S."/>
            <person name="Thompson D.W."/>
            <person name="Grose J.H."/>
        </authorList>
    </citation>
    <scope>NUCLEOTIDE SEQUENCE</scope>
    <source>
        <strain evidence="2">BT178</strain>
    </source>
</reference>
<comment type="caution">
    <text evidence="2">The sequence shown here is derived from an EMBL/GenBank/DDBJ whole genome shotgun (WGS) entry which is preliminary data.</text>
</comment>
<evidence type="ECO:0000256" key="1">
    <source>
        <dbReference type="SAM" id="SignalP"/>
    </source>
</evidence>
<dbReference type="EMBL" id="JAJADR010000002">
    <property type="protein sequence ID" value="MCB2408543.1"/>
    <property type="molecule type" value="Genomic_DNA"/>
</dbReference>
<gene>
    <name evidence="2" type="ORF">LGH74_11195</name>
</gene>
<evidence type="ECO:0000313" key="2">
    <source>
        <dbReference type="EMBL" id="MCB2408543.1"/>
    </source>
</evidence>
<protein>
    <submittedName>
        <fullName evidence="2">Uncharacterized protein</fullName>
    </submittedName>
</protein>
<feature type="signal peptide" evidence="1">
    <location>
        <begin position="1"/>
        <end position="20"/>
    </location>
</feature>
<organism evidence="2 3">
    <name type="scientific">Hymenobacter lucidus</name>
    <dbReference type="NCBI Taxonomy" id="2880930"/>
    <lineage>
        <taxon>Bacteria</taxon>
        <taxon>Pseudomonadati</taxon>
        <taxon>Bacteroidota</taxon>
        <taxon>Cytophagia</taxon>
        <taxon>Cytophagales</taxon>
        <taxon>Hymenobacteraceae</taxon>
        <taxon>Hymenobacter</taxon>
    </lineage>
</organism>
<keyword evidence="3" id="KW-1185">Reference proteome</keyword>
<proteinExistence type="predicted"/>
<feature type="chain" id="PRO_5045996392" evidence="1">
    <location>
        <begin position="21"/>
        <end position="187"/>
    </location>
</feature>
<dbReference type="Proteomes" id="UP001165296">
    <property type="component" value="Unassembled WGS sequence"/>
</dbReference>
<evidence type="ECO:0000313" key="3">
    <source>
        <dbReference type="Proteomes" id="UP001165296"/>
    </source>
</evidence>
<dbReference type="RefSeq" id="WP_226175672.1">
    <property type="nucleotide sequence ID" value="NZ_JAJADR010000002.1"/>
</dbReference>
<keyword evidence="1" id="KW-0732">Signal</keyword>
<name>A0ABS8ASF2_9BACT</name>
<accession>A0ABS8ASF2</accession>